<name>A0A401UC85_9BACT</name>
<gene>
    <name evidence="1" type="ORF">SanaruYs_27430</name>
</gene>
<evidence type="ECO:0000313" key="1">
    <source>
        <dbReference type="EMBL" id="GCC52506.1"/>
    </source>
</evidence>
<sequence>MPASKMKKHWFYFTCLVILILSCSQKQDKEIVAVAEEQVDLSNIGKATLSEYGFFEGALKELNPATGVTPYQLNSALFSDYAYKARFVKLPVGTKAAYNADDVLDFPFGTVLIKNFYYPSDFRKPNESIRILETRLLLHETDGWKTLPYIWNNEQTEAYLDIAGKNIPVSWTHYNGELKSINYSVPNMNQCKGCHLRGDKVMPIGPSARQLNGRHTYATGEENQLIFWQAHDIIEGLPDLSSIKLLTAYEDEKASVELRARAWLEINCAHCHRRDGPAKNSGLYLLANENDPRVLGIGKAPVAAGKGSGGRLYSIVPGQPDQSILQFRIESTHPGIMMPELGRQLTHTEGVELVRKWIAEME</sequence>
<reference evidence="1 2" key="1">
    <citation type="submission" date="2018-11" db="EMBL/GenBank/DDBJ databases">
        <title>Chryseotalea sanarue gen. nov., sp., nov., a member of the family Cytophagaceae, isolated from a brackish lake in Hamamatsu Japan.</title>
        <authorList>
            <person name="Maejima Y."/>
            <person name="Iino T."/>
            <person name="Muraguchi Y."/>
            <person name="Fukuda K."/>
            <person name="Ohkuma M."/>
            <person name="Moriuchi R."/>
            <person name="Dohra H."/>
            <person name="Kimbara K."/>
            <person name="Shintani M."/>
        </authorList>
    </citation>
    <scope>NUCLEOTIDE SEQUENCE [LARGE SCALE GENOMIC DNA]</scope>
    <source>
        <strain evidence="1 2">Ys</strain>
    </source>
</reference>
<keyword evidence="2" id="KW-1185">Reference proteome</keyword>
<dbReference type="PROSITE" id="PS51257">
    <property type="entry name" value="PROKAR_LIPOPROTEIN"/>
    <property type="match status" value="1"/>
</dbReference>
<accession>A0A401UC85</accession>
<evidence type="ECO:0000313" key="2">
    <source>
        <dbReference type="Proteomes" id="UP000288227"/>
    </source>
</evidence>
<dbReference type="InterPro" id="IPR022269">
    <property type="entry name" value="SO_2930-like_C"/>
</dbReference>
<dbReference type="NCBIfam" id="TIGR03806">
    <property type="entry name" value="chp_HNE_0200"/>
    <property type="match status" value="1"/>
</dbReference>
<dbReference type="EMBL" id="BHXQ01000005">
    <property type="protein sequence ID" value="GCC52506.1"/>
    <property type="molecule type" value="Genomic_DNA"/>
</dbReference>
<evidence type="ECO:0008006" key="3">
    <source>
        <dbReference type="Google" id="ProtNLM"/>
    </source>
</evidence>
<proteinExistence type="predicted"/>
<dbReference type="AlphaFoldDB" id="A0A401UC85"/>
<comment type="caution">
    <text evidence="1">The sequence shown here is derived from an EMBL/GenBank/DDBJ whole genome shotgun (WGS) entry which is preliminary data.</text>
</comment>
<protein>
    <recommendedName>
        <fullName evidence="3">Cytochrome c domain-containing protein</fullName>
    </recommendedName>
</protein>
<organism evidence="1 2">
    <name type="scientific">Chryseotalea sanaruensis</name>
    <dbReference type="NCBI Taxonomy" id="2482724"/>
    <lineage>
        <taxon>Bacteria</taxon>
        <taxon>Pseudomonadati</taxon>
        <taxon>Bacteroidota</taxon>
        <taxon>Cytophagia</taxon>
        <taxon>Cytophagales</taxon>
        <taxon>Chryseotaleaceae</taxon>
        <taxon>Chryseotalea</taxon>
    </lineage>
</organism>
<dbReference type="Proteomes" id="UP000288227">
    <property type="component" value="Unassembled WGS sequence"/>
</dbReference>